<organism evidence="2 3">
    <name type="scientific">Orbilia ellipsospora</name>
    <dbReference type="NCBI Taxonomy" id="2528407"/>
    <lineage>
        <taxon>Eukaryota</taxon>
        <taxon>Fungi</taxon>
        <taxon>Dikarya</taxon>
        <taxon>Ascomycota</taxon>
        <taxon>Pezizomycotina</taxon>
        <taxon>Orbiliomycetes</taxon>
        <taxon>Orbiliales</taxon>
        <taxon>Orbiliaceae</taxon>
        <taxon>Orbilia</taxon>
    </lineage>
</organism>
<dbReference type="AlphaFoldDB" id="A0AAV9WYS2"/>
<dbReference type="Proteomes" id="UP001365542">
    <property type="component" value="Unassembled WGS sequence"/>
</dbReference>
<dbReference type="Gene3D" id="1.10.510.10">
    <property type="entry name" value="Transferase(Phosphotransferase) domain 1"/>
    <property type="match status" value="1"/>
</dbReference>
<proteinExistence type="predicted"/>
<reference evidence="2 3" key="1">
    <citation type="submission" date="2019-10" db="EMBL/GenBank/DDBJ databases">
        <authorList>
            <person name="Palmer J.M."/>
        </authorList>
    </citation>
    <scope>NUCLEOTIDE SEQUENCE [LARGE SCALE GENOMIC DNA]</scope>
    <source>
        <strain evidence="2 3">TWF694</strain>
    </source>
</reference>
<sequence length="413" mass="47594">MRHMQWIRKSLRSRLPPSRFRVKAPPYRFKYFTYTPKYPLEFSGLKIGQIVAGEKWDYQLVEKLDKRFVYAETFKAKVLPKWGLLEHPEWAVVKAGNEGVGPSVRAFGREYNAYQLSTIASNSLFRSMYDLLSDPRALDADDEEWEPSDKDLPQCLAFEWLDYTLADLPLDLVQNYDFIWNIMNTILQSAVALNTKGYVNTYIEPRSLLVSDASSTPVMKIADLHGVFKEGDILYPVPTLTRFSCLKAPEHFLGYPAVQSCTVWSLAAMIFQILKPEAFTLPPELCSMALLLECESRMIAYFMKLFPHWKFSIGPCNNIYDKNMYERRLEEAEIFVQTSEPSIGNVLPFSAQIERMDISRELRNLLSMMLIPDAQSRPSASDVLRSDEYRIFSESTHRLMHAQSIYPDASFSA</sequence>
<dbReference type="GO" id="GO:0004672">
    <property type="term" value="F:protein kinase activity"/>
    <property type="evidence" value="ECO:0007669"/>
    <property type="project" value="InterPro"/>
</dbReference>
<dbReference type="PROSITE" id="PS50011">
    <property type="entry name" value="PROTEIN_KINASE_DOM"/>
    <property type="match status" value="1"/>
</dbReference>
<dbReference type="GO" id="GO:0005524">
    <property type="term" value="F:ATP binding"/>
    <property type="evidence" value="ECO:0007669"/>
    <property type="project" value="InterPro"/>
</dbReference>
<keyword evidence="3" id="KW-1185">Reference proteome</keyword>
<protein>
    <recommendedName>
        <fullName evidence="1">Protein kinase domain-containing protein</fullName>
    </recommendedName>
</protein>
<comment type="caution">
    <text evidence="2">The sequence shown here is derived from an EMBL/GenBank/DDBJ whole genome shotgun (WGS) entry which is preliminary data.</text>
</comment>
<dbReference type="EMBL" id="JAVHJO010000013">
    <property type="protein sequence ID" value="KAK6530296.1"/>
    <property type="molecule type" value="Genomic_DNA"/>
</dbReference>
<evidence type="ECO:0000313" key="3">
    <source>
        <dbReference type="Proteomes" id="UP001365542"/>
    </source>
</evidence>
<evidence type="ECO:0000259" key="1">
    <source>
        <dbReference type="PROSITE" id="PS50011"/>
    </source>
</evidence>
<dbReference type="SUPFAM" id="SSF56112">
    <property type="entry name" value="Protein kinase-like (PK-like)"/>
    <property type="match status" value="1"/>
</dbReference>
<dbReference type="InterPro" id="IPR011009">
    <property type="entry name" value="Kinase-like_dom_sf"/>
</dbReference>
<feature type="domain" description="Protein kinase" evidence="1">
    <location>
        <begin position="1"/>
        <end position="392"/>
    </location>
</feature>
<evidence type="ECO:0000313" key="2">
    <source>
        <dbReference type="EMBL" id="KAK6530296.1"/>
    </source>
</evidence>
<gene>
    <name evidence="2" type="ORF">TWF694_003659</name>
</gene>
<dbReference type="InterPro" id="IPR000719">
    <property type="entry name" value="Prot_kinase_dom"/>
</dbReference>
<name>A0AAV9WYS2_9PEZI</name>
<accession>A0AAV9WYS2</accession>